<evidence type="ECO:0000256" key="3">
    <source>
        <dbReference type="ARBA" id="ARBA00022741"/>
    </source>
</evidence>
<dbReference type="EMBL" id="ASPP01022202">
    <property type="protein sequence ID" value="ETO11656.1"/>
    <property type="molecule type" value="Genomic_DNA"/>
</dbReference>
<dbReference type="SUPFAM" id="SSF56112">
    <property type="entry name" value="Protein kinase-like (PK-like)"/>
    <property type="match status" value="1"/>
</dbReference>
<dbReference type="GO" id="GO:0005524">
    <property type="term" value="F:ATP binding"/>
    <property type="evidence" value="ECO:0007669"/>
    <property type="project" value="UniProtKB-KW"/>
</dbReference>
<dbReference type="PANTHER" id="PTHR45646">
    <property type="entry name" value="SERINE/THREONINE-PROTEIN KINASE DOA-RELATED"/>
    <property type="match status" value="1"/>
</dbReference>
<gene>
    <name evidence="9" type="ORF">RFI_25723</name>
</gene>
<keyword evidence="7" id="KW-0472">Membrane</keyword>
<dbReference type="Gene3D" id="1.10.510.10">
    <property type="entry name" value="Transferase(Phosphotransferase) domain 1"/>
    <property type="match status" value="1"/>
</dbReference>
<dbReference type="PROSITE" id="PS50011">
    <property type="entry name" value="PROTEIN_KINASE_DOM"/>
    <property type="match status" value="1"/>
</dbReference>
<evidence type="ECO:0000259" key="8">
    <source>
        <dbReference type="PROSITE" id="PS50011"/>
    </source>
</evidence>
<dbReference type="GO" id="GO:0005634">
    <property type="term" value="C:nucleus"/>
    <property type="evidence" value="ECO:0007669"/>
    <property type="project" value="TreeGrafter"/>
</dbReference>
<dbReference type="Proteomes" id="UP000023152">
    <property type="component" value="Unassembled WGS sequence"/>
</dbReference>
<dbReference type="InterPro" id="IPR051175">
    <property type="entry name" value="CLK_kinases"/>
</dbReference>
<evidence type="ECO:0000256" key="7">
    <source>
        <dbReference type="SAM" id="Phobius"/>
    </source>
</evidence>
<protein>
    <submittedName>
        <fullName evidence="9">Serine/threonine kinase-1</fullName>
    </submittedName>
</protein>
<keyword evidence="3" id="KW-0547">Nucleotide-binding</keyword>
<dbReference type="GO" id="GO:0004674">
    <property type="term" value="F:protein serine/threonine kinase activity"/>
    <property type="evidence" value="ECO:0007669"/>
    <property type="project" value="UniProtKB-KW"/>
</dbReference>
<evidence type="ECO:0000313" key="9">
    <source>
        <dbReference type="EMBL" id="ETO11656.1"/>
    </source>
</evidence>
<evidence type="ECO:0000313" key="10">
    <source>
        <dbReference type="Proteomes" id="UP000023152"/>
    </source>
</evidence>
<feature type="region of interest" description="Disordered" evidence="6">
    <location>
        <begin position="128"/>
        <end position="147"/>
    </location>
</feature>
<keyword evidence="4 9" id="KW-0418">Kinase</keyword>
<organism evidence="9 10">
    <name type="scientific">Reticulomyxa filosa</name>
    <dbReference type="NCBI Taxonomy" id="46433"/>
    <lineage>
        <taxon>Eukaryota</taxon>
        <taxon>Sar</taxon>
        <taxon>Rhizaria</taxon>
        <taxon>Retaria</taxon>
        <taxon>Foraminifera</taxon>
        <taxon>Monothalamids</taxon>
        <taxon>Reticulomyxidae</taxon>
        <taxon>Reticulomyxa</taxon>
    </lineage>
</organism>
<evidence type="ECO:0000256" key="6">
    <source>
        <dbReference type="SAM" id="MobiDB-lite"/>
    </source>
</evidence>
<dbReference type="OrthoDB" id="283111at2759"/>
<feature type="transmembrane region" description="Helical" evidence="7">
    <location>
        <begin position="236"/>
        <end position="258"/>
    </location>
</feature>
<keyword evidence="2" id="KW-0808">Transferase</keyword>
<dbReference type="PANTHER" id="PTHR45646:SF11">
    <property type="entry name" value="SERINE_THREONINE-PROTEIN KINASE DOA"/>
    <property type="match status" value="1"/>
</dbReference>
<reference evidence="9 10" key="1">
    <citation type="journal article" date="2013" name="Curr. Biol.">
        <title>The Genome of the Foraminiferan Reticulomyxa filosa.</title>
        <authorList>
            <person name="Glockner G."/>
            <person name="Hulsmann N."/>
            <person name="Schleicher M."/>
            <person name="Noegel A.A."/>
            <person name="Eichinger L."/>
            <person name="Gallinger C."/>
            <person name="Pawlowski J."/>
            <person name="Sierra R."/>
            <person name="Euteneuer U."/>
            <person name="Pillet L."/>
            <person name="Moustafa A."/>
            <person name="Platzer M."/>
            <person name="Groth M."/>
            <person name="Szafranski K."/>
            <person name="Schliwa M."/>
        </authorList>
    </citation>
    <scope>NUCLEOTIDE SEQUENCE [LARGE SCALE GENOMIC DNA]</scope>
</reference>
<evidence type="ECO:0000256" key="2">
    <source>
        <dbReference type="ARBA" id="ARBA00022679"/>
    </source>
</evidence>
<feature type="domain" description="Protein kinase" evidence="8">
    <location>
        <begin position="1"/>
        <end position="297"/>
    </location>
</feature>
<name>X6MDA0_RETFI</name>
<sequence length="303" mass="35296">MDDSYSVINHLQHGRKYRVPNRTTIRLIDFGGATYEKIDGATQKRLLRFETINTRQYRAPEVILGIGWDRSSDLWSIGCILSELYTGDLLFATHENIEHLAMMEKVLECKIPKPLVKKVLSSSSTFQCSNHHRHSSVSPSCKSDASSQHHKQNLKRSMSPHVSKEEIVDDTFFDKDKLCLRWPEVASSKGSVKHVQERTTLKVGLFFYFLIFRPSFHCKQYEYYLSLSLSLLLHCQITISTYSIFFIFFFMFLVLLFVTPTQKLISARLLYELITQCLQIDREQRITAREALKHSFFKEKSFS</sequence>
<comment type="caution">
    <text evidence="9">The sequence shown here is derived from an EMBL/GenBank/DDBJ whole genome shotgun (WGS) entry which is preliminary data.</text>
</comment>
<keyword evidence="1" id="KW-0723">Serine/threonine-protein kinase</keyword>
<keyword evidence="7" id="KW-0812">Transmembrane</keyword>
<evidence type="ECO:0000256" key="5">
    <source>
        <dbReference type="ARBA" id="ARBA00022840"/>
    </source>
</evidence>
<proteinExistence type="predicted"/>
<evidence type="ECO:0000256" key="4">
    <source>
        <dbReference type="ARBA" id="ARBA00022777"/>
    </source>
</evidence>
<dbReference type="Pfam" id="PF00069">
    <property type="entry name" value="Pkinase"/>
    <property type="match status" value="1"/>
</dbReference>
<evidence type="ECO:0000256" key="1">
    <source>
        <dbReference type="ARBA" id="ARBA00022527"/>
    </source>
</evidence>
<accession>X6MDA0</accession>
<dbReference type="InterPro" id="IPR011009">
    <property type="entry name" value="Kinase-like_dom_sf"/>
</dbReference>
<dbReference type="AlphaFoldDB" id="X6MDA0"/>
<dbReference type="SMART" id="SM00220">
    <property type="entry name" value="S_TKc"/>
    <property type="match status" value="1"/>
</dbReference>
<keyword evidence="7" id="KW-1133">Transmembrane helix</keyword>
<keyword evidence="5" id="KW-0067">ATP-binding</keyword>
<dbReference type="InterPro" id="IPR000719">
    <property type="entry name" value="Prot_kinase_dom"/>
</dbReference>
<keyword evidence="10" id="KW-1185">Reference proteome</keyword>
<feature type="compositionally biased region" description="Polar residues" evidence="6">
    <location>
        <begin position="136"/>
        <end position="146"/>
    </location>
</feature>